<dbReference type="EMBL" id="JACHEW010000033">
    <property type="protein sequence ID" value="MBB6018548.1"/>
    <property type="molecule type" value="Genomic_DNA"/>
</dbReference>
<comment type="caution">
    <text evidence="1">The sequence shown here is derived from an EMBL/GenBank/DDBJ whole genome shotgun (WGS) entry which is preliminary data.</text>
</comment>
<keyword evidence="2" id="KW-1185">Reference proteome</keyword>
<dbReference type="Proteomes" id="UP000629870">
    <property type="component" value="Unassembled WGS sequence"/>
</dbReference>
<name>A0ABR6NXG5_9DEIO</name>
<reference evidence="1 2" key="1">
    <citation type="submission" date="2020-08" db="EMBL/GenBank/DDBJ databases">
        <title>Genomic Encyclopedia of Type Strains, Phase IV (KMG-IV): sequencing the most valuable type-strain genomes for metagenomic binning, comparative biology and taxonomic classification.</title>
        <authorList>
            <person name="Goeker M."/>
        </authorList>
    </citation>
    <scope>NUCLEOTIDE SEQUENCE [LARGE SCALE GENOMIC DNA]</scope>
    <source>
        <strain evidence="1 2">DSM 12027</strain>
    </source>
</reference>
<protein>
    <recommendedName>
        <fullName evidence="3">ABC transporter substrate-binding protein</fullName>
    </recommendedName>
</protein>
<dbReference type="PROSITE" id="PS51257">
    <property type="entry name" value="PROKAR_LIPOPROTEIN"/>
    <property type="match status" value="1"/>
</dbReference>
<evidence type="ECO:0000313" key="2">
    <source>
        <dbReference type="Proteomes" id="UP000629870"/>
    </source>
</evidence>
<gene>
    <name evidence="1" type="ORF">HNQ04_003829</name>
</gene>
<proteinExistence type="predicted"/>
<evidence type="ECO:0008006" key="3">
    <source>
        <dbReference type="Google" id="ProtNLM"/>
    </source>
</evidence>
<evidence type="ECO:0000313" key="1">
    <source>
        <dbReference type="EMBL" id="MBB6018548.1"/>
    </source>
</evidence>
<sequence>MTRQTRPLIALLLGLALLLGACGGEGPAPAGSNAWDSATWDSALWQ</sequence>
<accession>A0ABR6NXG5</accession>
<organism evidence="1 2">
    <name type="scientific">Deinococcus radiopugnans ATCC 19172</name>
    <dbReference type="NCBI Taxonomy" id="585398"/>
    <lineage>
        <taxon>Bacteria</taxon>
        <taxon>Thermotogati</taxon>
        <taxon>Deinococcota</taxon>
        <taxon>Deinococci</taxon>
        <taxon>Deinococcales</taxon>
        <taxon>Deinococcaceae</taxon>
        <taxon>Deinococcus</taxon>
    </lineage>
</organism>